<name>A0ACD1IJE7_9EURO</name>
<evidence type="ECO:0000313" key="1">
    <source>
        <dbReference type="EMBL" id="RAK90515.1"/>
    </source>
</evidence>
<gene>
    <name evidence="1" type="ORF">BO79DRAFT_216090</name>
</gene>
<sequence>MTPPLIGRGLWWCQWPVPSGTFYVVMLRAQRKCASGFSILYILFVLPSSGAVPAQNTTNGQLLVMGAGFGSTGDLFILAAILYCCIRCVQKRVSTSCVGAYVPQNIDEFEQALELVRRGPETFKDWLNAKFRLWGRDPSAAAADGGDGGGDAGAAGAAGTGGASAAAAAP</sequence>
<protein>
    <submittedName>
        <fullName evidence="1">Uncharacterized protein</fullName>
    </submittedName>
</protein>
<accession>A0ACD1IJE7</accession>
<dbReference type="Proteomes" id="UP000249748">
    <property type="component" value="Unassembled WGS sequence"/>
</dbReference>
<reference evidence="1" key="1">
    <citation type="submission" date="2018-02" db="EMBL/GenBank/DDBJ databases">
        <title>The genomes of Aspergillus section Nigri reveals drivers in fungal speciation.</title>
        <authorList>
            <consortium name="DOE Joint Genome Institute"/>
            <person name="Vesth T.C."/>
            <person name="Nybo J."/>
            <person name="Theobald S."/>
            <person name="Brandl J."/>
            <person name="Frisvad J.C."/>
            <person name="Nielsen K.F."/>
            <person name="Lyhne E.K."/>
            <person name="Kogle M.E."/>
            <person name="Kuo A."/>
            <person name="Riley R."/>
            <person name="Clum A."/>
            <person name="Nolan M."/>
            <person name="Lipzen A."/>
            <person name="Salamov A."/>
            <person name="Henrissat B."/>
            <person name="Wiebenga A."/>
            <person name="De vries R.P."/>
            <person name="Grigoriev I.V."/>
            <person name="Mortensen U.H."/>
            <person name="Andersen M.R."/>
            <person name="Baker S.E."/>
        </authorList>
    </citation>
    <scope>NUCLEOTIDE SEQUENCE</scope>
    <source>
        <strain evidence="1">CBS 115574</strain>
    </source>
</reference>
<organism evidence="1 2">
    <name type="scientific">Aspergillus costaricaensis CBS 115574</name>
    <dbReference type="NCBI Taxonomy" id="1448317"/>
    <lineage>
        <taxon>Eukaryota</taxon>
        <taxon>Fungi</taxon>
        <taxon>Dikarya</taxon>
        <taxon>Ascomycota</taxon>
        <taxon>Pezizomycotina</taxon>
        <taxon>Eurotiomycetes</taxon>
        <taxon>Eurotiomycetidae</taxon>
        <taxon>Eurotiales</taxon>
        <taxon>Aspergillaceae</taxon>
        <taxon>Aspergillus</taxon>
        <taxon>Aspergillus subgen. Circumdati</taxon>
    </lineage>
</organism>
<keyword evidence="2" id="KW-1185">Reference proteome</keyword>
<proteinExistence type="predicted"/>
<dbReference type="EMBL" id="KZ824544">
    <property type="protein sequence ID" value="RAK90515.1"/>
    <property type="molecule type" value="Genomic_DNA"/>
</dbReference>
<evidence type="ECO:0000313" key="2">
    <source>
        <dbReference type="Proteomes" id="UP000249748"/>
    </source>
</evidence>